<sequence>MLRVTFGLAMLGLVGAGPAIAQDASMIVQQAVANGDFGGGIEDLQPLAETENAAQFGLGALMAGNALQEFSRGLVRHGATVPPTDVFAMMIEGGAEGSEGPQEPAEPIDYQKFRALLQDLVDDLDEARSVLVDAGGGEEFVVPVDVFSIHFDLDGDGTADADASLGGLFEGGLASTGGTMAGADAKTMEKLGETAELVVGFDRADAYWLAGYTQVVAAHADWLLAHDFEQLFNVYFHRVFPQAGLPMTEHSGVGTLFGGPQSDALIADMVAAVHSFNFAVTDRERLAGVLERLKSVTAFSRQNWDAILAETDDDRELVPSPTQTPLAGGPAVTEEVVAAWMDTLDTIDRLLAGDLLLPHWRFARGIDITAYFETATHTDLVMLITGYDALAYLADGPIASAEDFQSGNEVFGDDFPLFALWFN</sequence>
<feature type="signal peptide" evidence="1">
    <location>
        <begin position="1"/>
        <end position="21"/>
    </location>
</feature>
<evidence type="ECO:0000256" key="1">
    <source>
        <dbReference type="SAM" id="SignalP"/>
    </source>
</evidence>
<keyword evidence="1" id="KW-0732">Signal</keyword>
<reference evidence="2" key="1">
    <citation type="journal article" date="2014" name="Int. J. Syst. Evol. Microbiol.">
        <title>Complete genome sequence of Corynebacterium casei LMG S-19264T (=DSM 44701T), isolated from a smear-ripened cheese.</title>
        <authorList>
            <consortium name="US DOE Joint Genome Institute (JGI-PGF)"/>
            <person name="Walter F."/>
            <person name="Albersmeier A."/>
            <person name="Kalinowski J."/>
            <person name="Ruckert C."/>
        </authorList>
    </citation>
    <scope>NUCLEOTIDE SEQUENCE</scope>
    <source>
        <strain evidence="2">KCTC 32437</strain>
    </source>
</reference>
<dbReference type="AlphaFoldDB" id="A0A918S0I0"/>
<keyword evidence="3" id="KW-1185">Reference proteome</keyword>
<organism evidence="2 3">
    <name type="scientific">Devosia pacifica</name>
    <dbReference type="NCBI Taxonomy" id="1335967"/>
    <lineage>
        <taxon>Bacteria</taxon>
        <taxon>Pseudomonadati</taxon>
        <taxon>Pseudomonadota</taxon>
        <taxon>Alphaproteobacteria</taxon>
        <taxon>Hyphomicrobiales</taxon>
        <taxon>Devosiaceae</taxon>
        <taxon>Devosia</taxon>
    </lineage>
</organism>
<dbReference type="Proteomes" id="UP000646579">
    <property type="component" value="Unassembled WGS sequence"/>
</dbReference>
<proteinExistence type="predicted"/>
<dbReference type="EMBL" id="BMZE01000001">
    <property type="protein sequence ID" value="GHA15817.1"/>
    <property type="molecule type" value="Genomic_DNA"/>
</dbReference>
<comment type="caution">
    <text evidence="2">The sequence shown here is derived from an EMBL/GenBank/DDBJ whole genome shotgun (WGS) entry which is preliminary data.</text>
</comment>
<dbReference type="RefSeq" id="WP_189423669.1">
    <property type="nucleotide sequence ID" value="NZ_BMZE01000001.1"/>
</dbReference>
<feature type="chain" id="PRO_5038008211" evidence="1">
    <location>
        <begin position="22"/>
        <end position="423"/>
    </location>
</feature>
<accession>A0A918S0I0</accession>
<name>A0A918S0I0_9HYPH</name>
<evidence type="ECO:0000313" key="3">
    <source>
        <dbReference type="Proteomes" id="UP000646579"/>
    </source>
</evidence>
<evidence type="ECO:0000313" key="2">
    <source>
        <dbReference type="EMBL" id="GHA15817.1"/>
    </source>
</evidence>
<protein>
    <submittedName>
        <fullName evidence="2">Uncharacterized protein</fullName>
    </submittedName>
</protein>
<reference evidence="2" key="2">
    <citation type="submission" date="2020-09" db="EMBL/GenBank/DDBJ databases">
        <authorList>
            <person name="Sun Q."/>
            <person name="Kim S."/>
        </authorList>
    </citation>
    <scope>NUCLEOTIDE SEQUENCE</scope>
    <source>
        <strain evidence="2">KCTC 32437</strain>
    </source>
</reference>
<gene>
    <name evidence="2" type="ORF">GCM10007989_08300</name>
</gene>